<dbReference type="Proteomes" id="UP000237631">
    <property type="component" value="Unassembled WGS sequence"/>
</dbReference>
<dbReference type="PANTHER" id="PTHR11474:SF126">
    <property type="entry name" value="TYROSINASE-LIKE PROTEIN TYR-1-RELATED"/>
    <property type="match status" value="1"/>
</dbReference>
<proteinExistence type="predicted"/>
<evidence type="ECO:0000256" key="1">
    <source>
        <dbReference type="ARBA" id="ARBA00022723"/>
    </source>
</evidence>
<feature type="domain" description="Tyrosinase copper-binding" evidence="4">
    <location>
        <begin position="114"/>
        <end position="131"/>
    </location>
</feature>
<evidence type="ECO:0000259" key="4">
    <source>
        <dbReference type="PROSITE" id="PS00497"/>
    </source>
</evidence>
<accession>A0A2S6CI03</accession>
<keyword evidence="7" id="KW-1185">Reference proteome</keyword>
<dbReference type="PROSITE" id="PS00497">
    <property type="entry name" value="TYROSINASE_1"/>
    <property type="match status" value="1"/>
</dbReference>
<dbReference type="OrthoDB" id="6132182at2759"/>
<dbReference type="PROSITE" id="PS00498">
    <property type="entry name" value="TYROSINASE_2"/>
    <property type="match status" value="1"/>
</dbReference>
<dbReference type="PRINTS" id="PR00092">
    <property type="entry name" value="TYROSINASE"/>
</dbReference>
<feature type="domain" description="Tyrosinase copper-binding" evidence="5">
    <location>
        <begin position="282"/>
        <end position="293"/>
    </location>
</feature>
<dbReference type="GO" id="GO:0016491">
    <property type="term" value="F:oxidoreductase activity"/>
    <property type="evidence" value="ECO:0007669"/>
    <property type="project" value="InterPro"/>
</dbReference>
<dbReference type="GO" id="GO:0046872">
    <property type="term" value="F:metal ion binding"/>
    <property type="evidence" value="ECO:0007669"/>
    <property type="project" value="UniProtKB-KW"/>
</dbReference>
<keyword evidence="2" id="KW-0186">Copper</keyword>
<evidence type="ECO:0000259" key="5">
    <source>
        <dbReference type="PROSITE" id="PS00498"/>
    </source>
</evidence>
<name>A0A2S6CI03_9PEZI</name>
<feature type="signal peptide" evidence="3">
    <location>
        <begin position="1"/>
        <end position="18"/>
    </location>
</feature>
<dbReference type="InterPro" id="IPR002227">
    <property type="entry name" value="Tyrosinase_Cu-bd"/>
</dbReference>
<dbReference type="InterPro" id="IPR050316">
    <property type="entry name" value="Tyrosinase/Hemocyanin"/>
</dbReference>
<dbReference type="STRING" id="357750.A0A2S6CI03"/>
<dbReference type="InterPro" id="IPR008922">
    <property type="entry name" value="Di-copper_centre_dom_sf"/>
</dbReference>
<keyword evidence="1" id="KW-0479">Metal-binding</keyword>
<comment type="caution">
    <text evidence="6">The sequence shown here is derived from an EMBL/GenBank/DDBJ whole genome shotgun (WGS) entry which is preliminary data.</text>
</comment>
<protein>
    <recommendedName>
        <fullName evidence="4 5">Tyrosinase copper-binding domain-containing protein</fullName>
    </recommendedName>
</protein>
<dbReference type="Pfam" id="PF00264">
    <property type="entry name" value="Tyrosinase"/>
    <property type="match status" value="1"/>
</dbReference>
<evidence type="ECO:0000256" key="3">
    <source>
        <dbReference type="SAM" id="SignalP"/>
    </source>
</evidence>
<evidence type="ECO:0000256" key="2">
    <source>
        <dbReference type="ARBA" id="ARBA00023008"/>
    </source>
</evidence>
<keyword evidence="3" id="KW-0732">Signal</keyword>
<evidence type="ECO:0000313" key="6">
    <source>
        <dbReference type="EMBL" id="PPJ59323.1"/>
    </source>
</evidence>
<feature type="chain" id="PRO_5015554418" description="Tyrosinase copper-binding domain-containing protein" evidence="3">
    <location>
        <begin position="19"/>
        <end position="376"/>
    </location>
</feature>
<dbReference type="SUPFAM" id="SSF48056">
    <property type="entry name" value="Di-copper centre-containing domain"/>
    <property type="match status" value="1"/>
</dbReference>
<dbReference type="PANTHER" id="PTHR11474">
    <property type="entry name" value="TYROSINASE FAMILY MEMBER"/>
    <property type="match status" value="1"/>
</dbReference>
<dbReference type="EMBL" id="PNEN01000396">
    <property type="protein sequence ID" value="PPJ59323.1"/>
    <property type="molecule type" value="Genomic_DNA"/>
</dbReference>
<sequence length="376" mass="41494">MYVPVGTLSLLLASAANAVPINEQSNCACSSPRIRKEWRTLSSFEQEAYIDAIKCLKNSPSKGREIFNTLESRYDDFVAIHINATRGGQDAPSLADLHFSENSTQRPPTIYGIHGVGVFLPWHRYALWTFESVLRSECNFTGTQPYWDWTLDNPASNGSLLGSPVITSFGGDGIGSSGCVPDGPFNGSTFLNIGPVDSLARNPRCLTRFLSEDLFTQSGKWERIYPPTMSRTGYVQLQQFIDDLSFVPEDDTVTSVLFANPHGLGHSGVGGDMLDVYASPNDPIFWLHHAQLDYMWALWQKDDKARLVDIGGARTVQGFGPDADHAEPTTLDTPVWMGFMNEDVTVKAVMDTVNEDGEGVLCYEYDDSPSLEGRDL</sequence>
<gene>
    <name evidence="6" type="ORF">CBER1_11878</name>
</gene>
<dbReference type="Gene3D" id="1.10.1280.10">
    <property type="entry name" value="Di-copper center containing domain from catechol oxidase"/>
    <property type="match status" value="1"/>
</dbReference>
<evidence type="ECO:0000313" key="7">
    <source>
        <dbReference type="Proteomes" id="UP000237631"/>
    </source>
</evidence>
<reference evidence="7" key="1">
    <citation type="journal article" date="2017" name="bioRxiv">
        <title>Conservation of a gene cluster reveals novel cercosporin biosynthetic mechanisms and extends production to the genus Colletotrichum.</title>
        <authorList>
            <person name="de Jonge R."/>
            <person name="Ebert M.K."/>
            <person name="Huitt-Roehl C.R."/>
            <person name="Pal P."/>
            <person name="Suttle J.C."/>
            <person name="Spanner R.E."/>
            <person name="Neubauer J.D."/>
            <person name="Jurick W.M.II."/>
            <person name="Stott K.A."/>
            <person name="Secor G.A."/>
            <person name="Thomma B.P.H.J."/>
            <person name="Van de Peer Y."/>
            <person name="Townsend C.A."/>
            <person name="Bolton M.D."/>
        </authorList>
    </citation>
    <scope>NUCLEOTIDE SEQUENCE [LARGE SCALE GENOMIC DNA]</scope>
    <source>
        <strain evidence="7">CBS538.71</strain>
    </source>
</reference>
<dbReference type="AlphaFoldDB" id="A0A2S6CI03"/>
<organism evidence="6 7">
    <name type="scientific">Cercospora berteroae</name>
    <dbReference type="NCBI Taxonomy" id="357750"/>
    <lineage>
        <taxon>Eukaryota</taxon>
        <taxon>Fungi</taxon>
        <taxon>Dikarya</taxon>
        <taxon>Ascomycota</taxon>
        <taxon>Pezizomycotina</taxon>
        <taxon>Dothideomycetes</taxon>
        <taxon>Dothideomycetidae</taxon>
        <taxon>Mycosphaerellales</taxon>
        <taxon>Mycosphaerellaceae</taxon>
        <taxon>Cercospora</taxon>
    </lineage>
</organism>